<feature type="region of interest" description="Disordered" evidence="1">
    <location>
        <begin position="1"/>
        <end position="27"/>
    </location>
</feature>
<proteinExistence type="predicted"/>
<name>A0A382TVG3_9ZZZZ</name>
<protein>
    <submittedName>
        <fullName evidence="2">Uncharacterized protein</fullName>
    </submittedName>
</protein>
<dbReference type="EMBL" id="UINC01139132">
    <property type="protein sequence ID" value="SVD25491.1"/>
    <property type="molecule type" value="Genomic_DNA"/>
</dbReference>
<organism evidence="2">
    <name type="scientific">marine metagenome</name>
    <dbReference type="NCBI Taxonomy" id="408172"/>
    <lineage>
        <taxon>unclassified sequences</taxon>
        <taxon>metagenomes</taxon>
        <taxon>ecological metagenomes</taxon>
    </lineage>
</organism>
<evidence type="ECO:0000313" key="2">
    <source>
        <dbReference type="EMBL" id="SVD25491.1"/>
    </source>
</evidence>
<evidence type="ECO:0000256" key="1">
    <source>
        <dbReference type="SAM" id="MobiDB-lite"/>
    </source>
</evidence>
<dbReference type="AlphaFoldDB" id="A0A382TVG3"/>
<gene>
    <name evidence="2" type="ORF">METZ01_LOCUS378345</name>
</gene>
<feature type="non-terminal residue" evidence="2">
    <location>
        <position position="65"/>
    </location>
</feature>
<sequence>MDALVQEVGTAPPGSGLGPREDAVAGEQVSDEAVAHRKAIMVRAGADVAFNASGPNPKQAFRVVL</sequence>
<accession>A0A382TVG3</accession>
<reference evidence="2" key="1">
    <citation type="submission" date="2018-05" db="EMBL/GenBank/DDBJ databases">
        <authorList>
            <person name="Lanie J.A."/>
            <person name="Ng W.-L."/>
            <person name="Kazmierczak K.M."/>
            <person name="Andrzejewski T.M."/>
            <person name="Davidsen T.M."/>
            <person name="Wayne K.J."/>
            <person name="Tettelin H."/>
            <person name="Glass J.I."/>
            <person name="Rusch D."/>
            <person name="Podicherti R."/>
            <person name="Tsui H.-C.T."/>
            <person name="Winkler M.E."/>
        </authorList>
    </citation>
    <scope>NUCLEOTIDE SEQUENCE</scope>
</reference>